<evidence type="ECO:0000256" key="2">
    <source>
        <dbReference type="ARBA" id="ARBA00022692"/>
    </source>
</evidence>
<evidence type="ECO:0000256" key="3">
    <source>
        <dbReference type="ARBA" id="ARBA00022989"/>
    </source>
</evidence>
<dbReference type="InterPro" id="IPR050579">
    <property type="entry name" value="PMP-22/EMP/MP20-like"/>
</dbReference>
<dbReference type="PANTHER" id="PTHR10671:SF108">
    <property type="entry name" value="CLAUDIN FAMILY PROTEIN-RELATED"/>
    <property type="match status" value="1"/>
</dbReference>
<sequence length="461" mass="52154">MLIDNTNSTDVRKRRSSFSVYEVRTRRKSKENLLHKRIQLRGRQLVIGIVIGVSLTIVTIVLQCVAIFTPNWKVVSPKTHSLYVDGVDALVRTEILVYFNSVHRFTRHSYGLFQRCEYHMNNSSRIINEQTEVFHASDNKQHKKCTKNFLPSYANEQFDVCHSLYYYRFCSKSSETKFDINNDYLRAGFDISSDINLNIGSKSLCDCKYPVYVKACHVLGVLTFISLFLTALLFGIFPCLKNRHHHLKVKCFGVLSSLFSMIFILINLLVISNHLEYESIEYFTAIERHYRSTQIYKLSQDTKVGIERFLSSITIEIGYSTVIAWIVFLLSIVDGILLMITCKISHYQDDIEASFTGIPMNSPTITTKADNDEYKTITTPLISSPNPTGFQDIAEPIALALPEPPTAAAAAAAAAPPPAPLPLAQSIKINNTEEQSQVPSHSSYPCLKQNHSPRVHIEAEV</sequence>
<organism evidence="7 9">
    <name type="scientific">Rotaria magnacalcarata</name>
    <dbReference type="NCBI Taxonomy" id="392030"/>
    <lineage>
        <taxon>Eukaryota</taxon>
        <taxon>Metazoa</taxon>
        <taxon>Spiralia</taxon>
        <taxon>Gnathifera</taxon>
        <taxon>Rotifera</taxon>
        <taxon>Eurotatoria</taxon>
        <taxon>Bdelloidea</taxon>
        <taxon>Philodinida</taxon>
        <taxon>Philodinidae</taxon>
        <taxon>Rotaria</taxon>
    </lineage>
</organism>
<comment type="subcellular location">
    <subcellularLocation>
        <location evidence="1">Membrane</location>
        <topology evidence="1">Multi-pass membrane protein</topology>
    </subcellularLocation>
</comment>
<dbReference type="EMBL" id="CAJOBG010008361">
    <property type="protein sequence ID" value="CAF4241634.1"/>
    <property type="molecule type" value="Genomic_DNA"/>
</dbReference>
<feature type="compositionally biased region" description="Polar residues" evidence="5">
    <location>
        <begin position="433"/>
        <end position="443"/>
    </location>
</feature>
<evidence type="ECO:0000256" key="4">
    <source>
        <dbReference type="ARBA" id="ARBA00023136"/>
    </source>
</evidence>
<feature type="transmembrane region" description="Helical" evidence="6">
    <location>
        <begin position="317"/>
        <end position="340"/>
    </location>
</feature>
<dbReference type="Gene3D" id="1.20.140.150">
    <property type="match status" value="2"/>
</dbReference>
<evidence type="ECO:0000256" key="5">
    <source>
        <dbReference type="SAM" id="MobiDB-lite"/>
    </source>
</evidence>
<dbReference type="EMBL" id="CAJNRF010000832">
    <property type="protein sequence ID" value="CAF1982799.1"/>
    <property type="molecule type" value="Genomic_DNA"/>
</dbReference>
<dbReference type="GO" id="GO:0005886">
    <property type="term" value="C:plasma membrane"/>
    <property type="evidence" value="ECO:0007669"/>
    <property type="project" value="TreeGrafter"/>
</dbReference>
<accession>A0A816M8F6</accession>
<comment type="caution">
    <text evidence="7">The sequence shown here is derived from an EMBL/GenBank/DDBJ whole genome shotgun (WGS) entry which is preliminary data.</text>
</comment>
<feature type="transmembrane region" description="Helical" evidence="6">
    <location>
        <begin position="252"/>
        <end position="271"/>
    </location>
</feature>
<feature type="transmembrane region" description="Helical" evidence="6">
    <location>
        <begin position="218"/>
        <end position="240"/>
    </location>
</feature>
<dbReference type="PANTHER" id="PTHR10671">
    <property type="entry name" value="EPITHELIAL MEMBRANE PROTEIN-RELATED"/>
    <property type="match status" value="1"/>
</dbReference>
<evidence type="ECO:0000256" key="6">
    <source>
        <dbReference type="SAM" id="Phobius"/>
    </source>
</evidence>
<dbReference type="Proteomes" id="UP000663856">
    <property type="component" value="Unassembled WGS sequence"/>
</dbReference>
<keyword evidence="3 6" id="KW-1133">Transmembrane helix</keyword>
<name>A0A816M8F6_9BILA</name>
<keyword evidence="2 6" id="KW-0812">Transmembrane</keyword>
<dbReference type="AlphaFoldDB" id="A0A816M8F6"/>
<evidence type="ECO:0000313" key="10">
    <source>
        <dbReference type="Proteomes" id="UP000663866"/>
    </source>
</evidence>
<reference evidence="7" key="1">
    <citation type="submission" date="2021-02" db="EMBL/GenBank/DDBJ databases">
        <authorList>
            <person name="Nowell W R."/>
        </authorList>
    </citation>
    <scope>NUCLEOTIDE SEQUENCE</scope>
</reference>
<feature type="region of interest" description="Disordered" evidence="5">
    <location>
        <begin position="433"/>
        <end position="461"/>
    </location>
</feature>
<evidence type="ECO:0000313" key="8">
    <source>
        <dbReference type="EMBL" id="CAF4241634.1"/>
    </source>
</evidence>
<evidence type="ECO:0000256" key="1">
    <source>
        <dbReference type="ARBA" id="ARBA00004141"/>
    </source>
</evidence>
<dbReference type="Proteomes" id="UP000663866">
    <property type="component" value="Unassembled WGS sequence"/>
</dbReference>
<evidence type="ECO:0000313" key="9">
    <source>
        <dbReference type="Proteomes" id="UP000663856"/>
    </source>
</evidence>
<keyword evidence="4 6" id="KW-0472">Membrane</keyword>
<gene>
    <name evidence="8" type="ORF">OVN521_LOCUS28545</name>
    <name evidence="7" type="ORF">WKI299_LOCUS3865</name>
</gene>
<keyword evidence="10" id="KW-1185">Reference proteome</keyword>
<proteinExistence type="predicted"/>
<protein>
    <submittedName>
        <fullName evidence="7">Uncharacterized protein</fullName>
    </submittedName>
</protein>
<evidence type="ECO:0000313" key="7">
    <source>
        <dbReference type="EMBL" id="CAF1982799.1"/>
    </source>
</evidence>
<feature type="transmembrane region" description="Helical" evidence="6">
    <location>
        <begin position="45"/>
        <end position="68"/>
    </location>
</feature>